<protein>
    <recommendedName>
        <fullName evidence="5">AAA domain-containing protein</fullName>
    </recommendedName>
</protein>
<keyword evidence="1" id="KW-0547">Nucleotide-binding</keyword>
<dbReference type="GO" id="GO:0005524">
    <property type="term" value="F:ATP binding"/>
    <property type="evidence" value="ECO:0007669"/>
    <property type="project" value="UniProtKB-KW"/>
</dbReference>
<dbReference type="InterPro" id="IPR050445">
    <property type="entry name" value="Bact_polysacc_biosynth/exp"/>
</dbReference>
<dbReference type="GO" id="GO:0004715">
    <property type="term" value="F:non-membrane spanning protein tyrosine kinase activity"/>
    <property type="evidence" value="ECO:0007669"/>
    <property type="project" value="UniProtKB-EC"/>
</dbReference>
<evidence type="ECO:0008006" key="5">
    <source>
        <dbReference type="Google" id="ProtNLM"/>
    </source>
</evidence>
<evidence type="ECO:0000256" key="2">
    <source>
        <dbReference type="ARBA" id="ARBA00022840"/>
    </source>
</evidence>
<dbReference type="NCBIfam" id="TIGR01007">
    <property type="entry name" value="eps_fam"/>
    <property type="match status" value="1"/>
</dbReference>
<dbReference type="AlphaFoldDB" id="A0A1F7RIF5"/>
<evidence type="ECO:0000313" key="3">
    <source>
        <dbReference type="EMBL" id="OGL41211.1"/>
    </source>
</evidence>
<dbReference type="SUPFAM" id="SSF52540">
    <property type="entry name" value="P-loop containing nucleoside triphosphate hydrolases"/>
    <property type="match status" value="1"/>
</dbReference>
<dbReference type="InterPro" id="IPR033756">
    <property type="entry name" value="YlxH/NBP35"/>
</dbReference>
<dbReference type="CDD" id="cd05387">
    <property type="entry name" value="BY-kinase"/>
    <property type="match status" value="1"/>
</dbReference>
<sequence length="234" mass="25748">MSEECNECLVTLLDPRSPVAEQYRSLKTHLMGEAETRLISTFLVTSTIRGEGKTTTACNLGVTLANNPQHSVLIIDGDMRIPSVHKMFGIKYEKGLIEYLRGEADLDSLLVPTHLDNLFVLPAGEPCSNPSELLASPRMRDLIKNEEAKGKGHYLIIDSPPIISTTDSRILSGYVGGVILVVQSRKTPIDIINHGLSLLKNAQILGVVLNNISGISPYYSYIYSYAYGYAEYSK</sequence>
<keyword evidence="2" id="KW-0067">ATP-binding</keyword>
<gene>
    <name evidence="3" type="ORF">A2042_04705</name>
</gene>
<dbReference type="InterPro" id="IPR027417">
    <property type="entry name" value="P-loop_NTPase"/>
</dbReference>
<dbReference type="Proteomes" id="UP000178526">
    <property type="component" value="Unassembled WGS sequence"/>
</dbReference>
<dbReference type="Pfam" id="PF10609">
    <property type="entry name" value="ParA"/>
    <property type="match status" value="1"/>
</dbReference>
<reference evidence="3 4" key="1">
    <citation type="journal article" date="2016" name="Nat. Commun.">
        <title>Thousands of microbial genomes shed light on interconnected biogeochemical processes in an aquifer system.</title>
        <authorList>
            <person name="Anantharaman K."/>
            <person name="Brown C.T."/>
            <person name="Hug L.A."/>
            <person name="Sharon I."/>
            <person name="Castelle C.J."/>
            <person name="Probst A.J."/>
            <person name="Thomas B.C."/>
            <person name="Singh A."/>
            <person name="Wilkins M.J."/>
            <person name="Karaoz U."/>
            <person name="Brodie E.L."/>
            <person name="Williams K.H."/>
            <person name="Hubbard S.S."/>
            <person name="Banfield J.F."/>
        </authorList>
    </citation>
    <scope>NUCLEOTIDE SEQUENCE [LARGE SCALE GENOMIC DNA]</scope>
</reference>
<proteinExistence type="predicted"/>
<name>A0A1F7RIF5_9BACT</name>
<organism evidence="3 4">
    <name type="scientific">Candidatus Schekmanbacteria bacterium GWA2_38_11</name>
    <dbReference type="NCBI Taxonomy" id="1817876"/>
    <lineage>
        <taxon>Bacteria</taxon>
        <taxon>Candidatus Schekmaniibacteriota</taxon>
    </lineage>
</organism>
<evidence type="ECO:0000313" key="4">
    <source>
        <dbReference type="Proteomes" id="UP000178526"/>
    </source>
</evidence>
<dbReference type="EMBL" id="MGDB01000075">
    <property type="protein sequence ID" value="OGL41211.1"/>
    <property type="molecule type" value="Genomic_DNA"/>
</dbReference>
<dbReference type="PANTHER" id="PTHR32309">
    <property type="entry name" value="TYROSINE-PROTEIN KINASE"/>
    <property type="match status" value="1"/>
</dbReference>
<accession>A0A1F7RIF5</accession>
<dbReference type="GO" id="GO:0005886">
    <property type="term" value="C:plasma membrane"/>
    <property type="evidence" value="ECO:0007669"/>
    <property type="project" value="TreeGrafter"/>
</dbReference>
<dbReference type="InterPro" id="IPR005702">
    <property type="entry name" value="Wzc-like_C"/>
</dbReference>
<comment type="caution">
    <text evidence="3">The sequence shown here is derived from an EMBL/GenBank/DDBJ whole genome shotgun (WGS) entry which is preliminary data.</text>
</comment>
<evidence type="ECO:0000256" key="1">
    <source>
        <dbReference type="ARBA" id="ARBA00022741"/>
    </source>
</evidence>
<dbReference type="PANTHER" id="PTHR32309:SF13">
    <property type="entry name" value="FERRIC ENTEROBACTIN TRANSPORT PROTEIN FEPE"/>
    <property type="match status" value="1"/>
</dbReference>
<dbReference type="Gene3D" id="3.40.50.300">
    <property type="entry name" value="P-loop containing nucleotide triphosphate hydrolases"/>
    <property type="match status" value="1"/>
</dbReference>